<dbReference type="Proteomes" id="UP001529510">
    <property type="component" value="Unassembled WGS sequence"/>
</dbReference>
<accession>A0ABD0MVX5</accession>
<dbReference type="EMBL" id="JAMKFB020000136">
    <property type="protein sequence ID" value="KAL0153146.1"/>
    <property type="molecule type" value="Genomic_DNA"/>
</dbReference>
<feature type="non-terminal residue" evidence="1">
    <location>
        <position position="1"/>
    </location>
</feature>
<gene>
    <name evidence="1" type="ORF">M9458_051553</name>
</gene>
<evidence type="ECO:0000313" key="2">
    <source>
        <dbReference type="Proteomes" id="UP001529510"/>
    </source>
</evidence>
<comment type="caution">
    <text evidence="1">The sequence shown here is derived from an EMBL/GenBank/DDBJ whole genome shotgun (WGS) entry which is preliminary data.</text>
</comment>
<dbReference type="AlphaFoldDB" id="A0ABD0MVX5"/>
<name>A0ABD0MVX5_CIRMR</name>
<keyword evidence="2" id="KW-1185">Reference proteome</keyword>
<dbReference type="PANTHER" id="PTHR19446">
    <property type="entry name" value="REVERSE TRANSCRIPTASES"/>
    <property type="match status" value="1"/>
</dbReference>
<evidence type="ECO:0000313" key="1">
    <source>
        <dbReference type="EMBL" id="KAL0153146.1"/>
    </source>
</evidence>
<protein>
    <recommendedName>
        <fullName evidence="3">Reverse transcriptase</fullName>
    </recommendedName>
</protein>
<sequence length="162" mass="18422">MAHCFLIPDKYVKWHELEPEYREKSFFLDDLPKISEESNKELECSLTPGELYKALQDMECGKAPGVDGLPVDFLKVLWPEIGGDLLEVFNDSLLKGGLPLSCRRAVITLLPKKGDLTEIKNWRPVSLLCSDYKLLSKTLANRLTKTKKKLLTESNTVIYGMF</sequence>
<reference evidence="1 2" key="1">
    <citation type="submission" date="2024-05" db="EMBL/GenBank/DDBJ databases">
        <title>Genome sequencing and assembly of Indian major carp, Cirrhinus mrigala (Hamilton, 1822).</title>
        <authorList>
            <person name="Mohindra V."/>
            <person name="Chowdhury L.M."/>
            <person name="Lal K."/>
            <person name="Jena J.K."/>
        </authorList>
    </citation>
    <scope>NUCLEOTIDE SEQUENCE [LARGE SCALE GENOMIC DNA]</scope>
    <source>
        <strain evidence="1">CM1030</strain>
        <tissue evidence="1">Blood</tissue>
    </source>
</reference>
<evidence type="ECO:0008006" key="3">
    <source>
        <dbReference type="Google" id="ProtNLM"/>
    </source>
</evidence>
<organism evidence="1 2">
    <name type="scientific">Cirrhinus mrigala</name>
    <name type="common">Mrigala</name>
    <dbReference type="NCBI Taxonomy" id="683832"/>
    <lineage>
        <taxon>Eukaryota</taxon>
        <taxon>Metazoa</taxon>
        <taxon>Chordata</taxon>
        <taxon>Craniata</taxon>
        <taxon>Vertebrata</taxon>
        <taxon>Euteleostomi</taxon>
        <taxon>Actinopterygii</taxon>
        <taxon>Neopterygii</taxon>
        <taxon>Teleostei</taxon>
        <taxon>Ostariophysi</taxon>
        <taxon>Cypriniformes</taxon>
        <taxon>Cyprinidae</taxon>
        <taxon>Labeoninae</taxon>
        <taxon>Labeonini</taxon>
        <taxon>Cirrhinus</taxon>
    </lineage>
</organism>
<proteinExistence type="predicted"/>